<dbReference type="Pfam" id="PF02735">
    <property type="entry name" value="Ku"/>
    <property type="match status" value="1"/>
</dbReference>
<feature type="coiled-coil region" evidence="11">
    <location>
        <begin position="561"/>
        <end position="636"/>
    </location>
</feature>
<keyword evidence="3" id="KW-0227">DNA damage</keyword>
<evidence type="ECO:0000256" key="3">
    <source>
        <dbReference type="ARBA" id="ARBA00022763"/>
    </source>
</evidence>
<dbReference type="EMBL" id="GG662435">
    <property type="protein sequence ID" value="EAS04900.2"/>
    <property type="molecule type" value="Genomic_DNA"/>
</dbReference>
<evidence type="ECO:0000256" key="6">
    <source>
        <dbReference type="ARBA" id="ARBA00022840"/>
    </source>
</evidence>
<dbReference type="OrthoDB" id="3249161at2759"/>
<dbReference type="eggNOG" id="KOG2327">
    <property type="taxonomic scope" value="Eukaryota"/>
</dbReference>
<dbReference type="HOGENOM" id="CLU_381080_0_0_1"/>
<dbReference type="SMART" id="SM00559">
    <property type="entry name" value="Ku78"/>
    <property type="match status" value="1"/>
</dbReference>
<dbReference type="GO" id="GO:0003684">
    <property type="term" value="F:damaged DNA binding"/>
    <property type="evidence" value="ECO:0007669"/>
    <property type="project" value="InterPro"/>
</dbReference>
<dbReference type="STRING" id="312017.I7MAM7"/>
<dbReference type="InterPro" id="IPR036465">
    <property type="entry name" value="vWFA_dom_sf"/>
</dbReference>
<dbReference type="GeneID" id="7840405"/>
<sequence length="727" mass="85300">MEFEDDQSFEKSVELNPLDFQEEEVEQDIITLKDAVLFVVEMSQNLFIPYGDGEKKQIQYQIVMKSLEIFLKTKIICSPTDMIGLLFYNTDQSNIQSFPNQYLLLNLQNPSAQSIQFVKMLQTKEQMNGYQKMKIKNVCLKDLLWNINKQFLNLKNGQYSKRVFLFTSNDEPDKNNIEAQKNAISYAQNLLENDVNIELFPLKKLVPEAEHFNVRKFYSCIINFDLSEINEYSIDETSKIYNLQSRIRAKLFKKRNISRIYWQLGNGVNVGVKVYSLFNKITRPKYKQYTKDDSKPVSKFTRYFCKESGKELRPQEIGKCLHLLNKKGKPKDDYIKVRIDKDELQQIKNLEEVGMKLIGFKDKSFLKVYFNLKPSLFIYPDNSLVKGSSQLFDALIKKMIQKEKVAIVKIINRKGGQLRFGCLLPQLEEYSPVDHVQIPPGFHLITLPYCGEINHLPKFVKPGPTKISQEMILVTKLLMNLLEIQEFDFRNFENPSNSHFYSVLEAIALKEEKPQQIEDLMEVDTERINKFKEVIDLYGDCLDAESTTKDDDYVIKDLSGKRNLDQYLEQYAEEVEEVEEEEYQVQTSSETSKFLKQIFEEEEKLQQKQSLQKQVVKDLKNEIKVQSNNQISYKKEIQPQVIEQKQTHLVSQKQQQSQQLKLIKPSIIEKQISIEEIQKEQKQIVQTKSLTKEQKLFVKTIQKKIIQKEFVSDKEIIQYCQLTNQPL</sequence>
<dbReference type="PANTHER" id="PTHR12604">
    <property type="entry name" value="KU AUTOANTIGEN DNA HELICASE"/>
    <property type="match status" value="1"/>
</dbReference>
<dbReference type="Pfam" id="PF03731">
    <property type="entry name" value="Ku_N"/>
    <property type="match status" value="1"/>
</dbReference>
<dbReference type="GO" id="GO:0000723">
    <property type="term" value="P:telomere maintenance"/>
    <property type="evidence" value="ECO:0007669"/>
    <property type="project" value="InterPro"/>
</dbReference>
<dbReference type="InterPro" id="IPR006164">
    <property type="entry name" value="DNA_bd_Ku70/Ku80"/>
</dbReference>
<dbReference type="GO" id="GO:0043564">
    <property type="term" value="C:Ku70:Ku80 complex"/>
    <property type="evidence" value="ECO:0007669"/>
    <property type="project" value="InterPro"/>
</dbReference>
<dbReference type="GO" id="GO:0005524">
    <property type="term" value="F:ATP binding"/>
    <property type="evidence" value="ECO:0007669"/>
    <property type="project" value="UniProtKB-KW"/>
</dbReference>
<dbReference type="PIRSF" id="PIRSF003033">
    <property type="entry name" value="Ku70"/>
    <property type="match status" value="1"/>
</dbReference>
<proteinExistence type="predicted"/>
<dbReference type="CDD" id="cd00788">
    <property type="entry name" value="KU70"/>
    <property type="match status" value="1"/>
</dbReference>
<protein>
    <submittedName>
        <fullName evidence="13">ATP-dependent DNA helicase II 70 kDa subunit</fullName>
    </submittedName>
</protein>
<dbReference type="NCBIfam" id="TIGR00578">
    <property type="entry name" value="ku70"/>
    <property type="match status" value="1"/>
</dbReference>
<keyword evidence="6" id="KW-0067">ATP-binding</keyword>
<evidence type="ECO:0000256" key="10">
    <source>
        <dbReference type="ARBA" id="ARBA00023242"/>
    </source>
</evidence>
<keyword evidence="7" id="KW-0238">DNA-binding</keyword>
<dbReference type="Gene3D" id="4.10.970.10">
    <property type="entry name" value="Ku70, bridge and pillars"/>
    <property type="match status" value="1"/>
</dbReference>
<dbReference type="GO" id="GO:0006310">
    <property type="term" value="P:DNA recombination"/>
    <property type="evidence" value="ECO:0007669"/>
    <property type="project" value="UniProtKB-KW"/>
</dbReference>
<dbReference type="Proteomes" id="UP000009168">
    <property type="component" value="Unassembled WGS sequence"/>
</dbReference>
<evidence type="ECO:0000256" key="8">
    <source>
        <dbReference type="ARBA" id="ARBA00023172"/>
    </source>
</evidence>
<dbReference type="GO" id="GO:0003678">
    <property type="term" value="F:DNA helicase activity"/>
    <property type="evidence" value="ECO:0007669"/>
    <property type="project" value="InterPro"/>
</dbReference>
<evidence type="ECO:0000259" key="12">
    <source>
        <dbReference type="SMART" id="SM00559"/>
    </source>
</evidence>
<keyword evidence="9" id="KW-0234">DNA repair</keyword>
<comment type="subcellular location">
    <subcellularLocation>
        <location evidence="1">Nucleus</location>
    </subcellularLocation>
</comment>
<feature type="domain" description="Ku" evidence="12">
    <location>
        <begin position="309"/>
        <end position="465"/>
    </location>
</feature>
<dbReference type="SUPFAM" id="SSF53300">
    <property type="entry name" value="vWA-like"/>
    <property type="match status" value="1"/>
</dbReference>
<dbReference type="InterPro" id="IPR005161">
    <property type="entry name" value="Ku_N"/>
</dbReference>
<dbReference type="GO" id="GO:0016787">
    <property type="term" value="F:hydrolase activity"/>
    <property type="evidence" value="ECO:0007669"/>
    <property type="project" value="UniProtKB-KW"/>
</dbReference>
<dbReference type="AlphaFoldDB" id="I7MAM7"/>
<evidence type="ECO:0000256" key="2">
    <source>
        <dbReference type="ARBA" id="ARBA00022741"/>
    </source>
</evidence>
<dbReference type="Gene3D" id="2.40.290.10">
    <property type="match status" value="1"/>
</dbReference>
<dbReference type="GO" id="GO:0006303">
    <property type="term" value="P:double-strand break repair via nonhomologous end joining"/>
    <property type="evidence" value="ECO:0007669"/>
    <property type="project" value="InterPro"/>
</dbReference>
<dbReference type="InterPro" id="IPR047087">
    <property type="entry name" value="KU70_core_dom"/>
</dbReference>
<keyword evidence="2" id="KW-0547">Nucleotide-binding</keyword>
<evidence type="ECO:0000256" key="1">
    <source>
        <dbReference type="ARBA" id="ARBA00004123"/>
    </source>
</evidence>
<keyword evidence="14" id="KW-1185">Reference proteome</keyword>
<keyword evidence="10" id="KW-0539">Nucleus</keyword>
<evidence type="ECO:0000256" key="4">
    <source>
        <dbReference type="ARBA" id="ARBA00022801"/>
    </source>
</evidence>
<dbReference type="OMA" id="HTRIMLF"/>
<dbReference type="PANTHER" id="PTHR12604:SF2">
    <property type="entry name" value="X-RAY REPAIR CROSS-COMPLEMENTING PROTEIN 6"/>
    <property type="match status" value="1"/>
</dbReference>
<evidence type="ECO:0000256" key="5">
    <source>
        <dbReference type="ARBA" id="ARBA00022806"/>
    </source>
</evidence>
<dbReference type="SUPFAM" id="SSF100939">
    <property type="entry name" value="SPOC domain-like"/>
    <property type="match status" value="1"/>
</dbReference>
<dbReference type="InterPro" id="IPR016194">
    <property type="entry name" value="SPOC-like_C_dom_sf"/>
</dbReference>
<dbReference type="Pfam" id="PF03730">
    <property type="entry name" value="Ku_C"/>
    <property type="match status" value="1"/>
</dbReference>
<evidence type="ECO:0000313" key="14">
    <source>
        <dbReference type="Proteomes" id="UP000009168"/>
    </source>
</evidence>
<name>I7MAM7_TETTS</name>
<evidence type="ECO:0000256" key="9">
    <source>
        <dbReference type="ARBA" id="ARBA00023204"/>
    </source>
</evidence>
<reference evidence="14" key="1">
    <citation type="journal article" date="2006" name="PLoS Biol.">
        <title>Macronuclear genome sequence of the ciliate Tetrahymena thermophila, a model eukaryote.</title>
        <authorList>
            <person name="Eisen J.A."/>
            <person name="Coyne R.S."/>
            <person name="Wu M."/>
            <person name="Wu D."/>
            <person name="Thiagarajan M."/>
            <person name="Wortman J.R."/>
            <person name="Badger J.H."/>
            <person name="Ren Q."/>
            <person name="Amedeo P."/>
            <person name="Jones K.M."/>
            <person name="Tallon L.J."/>
            <person name="Delcher A.L."/>
            <person name="Salzberg S.L."/>
            <person name="Silva J.C."/>
            <person name="Haas B.J."/>
            <person name="Majoros W.H."/>
            <person name="Farzad M."/>
            <person name="Carlton J.M."/>
            <person name="Smith R.K. Jr."/>
            <person name="Garg J."/>
            <person name="Pearlman R.E."/>
            <person name="Karrer K.M."/>
            <person name="Sun L."/>
            <person name="Manning G."/>
            <person name="Elde N.C."/>
            <person name="Turkewitz A.P."/>
            <person name="Asai D.J."/>
            <person name="Wilkes D.E."/>
            <person name="Wang Y."/>
            <person name="Cai H."/>
            <person name="Collins K."/>
            <person name="Stewart B.A."/>
            <person name="Lee S.R."/>
            <person name="Wilamowska K."/>
            <person name="Weinberg Z."/>
            <person name="Ruzzo W.L."/>
            <person name="Wloga D."/>
            <person name="Gaertig J."/>
            <person name="Frankel J."/>
            <person name="Tsao C.-C."/>
            <person name="Gorovsky M.A."/>
            <person name="Keeling P.J."/>
            <person name="Waller R.F."/>
            <person name="Patron N.J."/>
            <person name="Cherry J.M."/>
            <person name="Stover N.A."/>
            <person name="Krieger C.J."/>
            <person name="del Toro C."/>
            <person name="Ryder H.F."/>
            <person name="Williamson S.C."/>
            <person name="Barbeau R.A."/>
            <person name="Hamilton E.P."/>
            <person name="Orias E."/>
        </authorList>
    </citation>
    <scope>NUCLEOTIDE SEQUENCE [LARGE SCALE GENOMIC DNA]</scope>
    <source>
        <strain evidence="14">SB210</strain>
    </source>
</reference>
<evidence type="ECO:0000313" key="13">
    <source>
        <dbReference type="EMBL" id="EAS04900.2"/>
    </source>
</evidence>
<keyword evidence="11" id="KW-0175">Coiled coil</keyword>
<dbReference type="InterPro" id="IPR005160">
    <property type="entry name" value="Ku_C"/>
</dbReference>
<dbReference type="RefSeq" id="XP_001025145.2">
    <property type="nucleotide sequence ID" value="XM_001025145.3"/>
</dbReference>
<keyword evidence="4" id="KW-0378">Hydrolase</keyword>
<dbReference type="Gene3D" id="1.10.1600.10">
    <property type="match status" value="1"/>
</dbReference>
<accession>I7MAM7</accession>
<dbReference type="GO" id="GO:0042162">
    <property type="term" value="F:telomeric DNA binding"/>
    <property type="evidence" value="ECO:0007669"/>
    <property type="project" value="InterPro"/>
</dbReference>
<gene>
    <name evidence="13" type="ORF">TTHERM_00684440</name>
</gene>
<dbReference type="InterPro" id="IPR027388">
    <property type="entry name" value="Ku70_bridge/pillars_dom_sf"/>
</dbReference>
<dbReference type="InParanoid" id="I7MAM7"/>
<dbReference type="GO" id="GO:0003690">
    <property type="term" value="F:double-stranded DNA binding"/>
    <property type="evidence" value="ECO:0007669"/>
    <property type="project" value="TreeGrafter"/>
</dbReference>
<dbReference type="KEGG" id="tet:TTHERM_00684440"/>
<evidence type="ECO:0000256" key="11">
    <source>
        <dbReference type="SAM" id="Coils"/>
    </source>
</evidence>
<keyword evidence="5 13" id="KW-0347">Helicase</keyword>
<keyword evidence="8" id="KW-0233">DNA recombination</keyword>
<organism evidence="13 14">
    <name type="scientific">Tetrahymena thermophila (strain SB210)</name>
    <dbReference type="NCBI Taxonomy" id="312017"/>
    <lineage>
        <taxon>Eukaryota</taxon>
        <taxon>Sar</taxon>
        <taxon>Alveolata</taxon>
        <taxon>Ciliophora</taxon>
        <taxon>Intramacronucleata</taxon>
        <taxon>Oligohymenophorea</taxon>
        <taxon>Hymenostomatida</taxon>
        <taxon>Tetrahymenina</taxon>
        <taxon>Tetrahymenidae</taxon>
        <taxon>Tetrahymena</taxon>
    </lineage>
</organism>
<dbReference type="InterPro" id="IPR006165">
    <property type="entry name" value="Ku70"/>
</dbReference>
<evidence type="ECO:0000256" key="7">
    <source>
        <dbReference type="ARBA" id="ARBA00023125"/>
    </source>
</evidence>
<dbReference type="Gene3D" id="3.40.50.410">
    <property type="entry name" value="von Willebrand factor, type A domain"/>
    <property type="match status" value="1"/>
</dbReference>